<gene>
    <name evidence="1" type="ORF">MPLDJ20_220036</name>
</gene>
<evidence type="ECO:0000313" key="1">
    <source>
        <dbReference type="EMBL" id="CDX38074.1"/>
    </source>
</evidence>
<proteinExistence type="predicted"/>
<name>A0A090F953_MESPL</name>
<dbReference type="EMBL" id="CCNB01000015">
    <property type="protein sequence ID" value="CDX38074.1"/>
    <property type="molecule type" value="Genomic_DNA"/>
</dbReference>
<protein>
    <submittedName>
        <fullName evidence="1">Uncharacterized protein</fullName>
    </submittedName>
</protein>
<accession>A0A090F953</accession>
<reference evidence="1 2" key="1">
    <citation type="submission" date="2014-08" db="EMBL/GenBank/DDBJ databases">
        <authorList>
            <person name="Moulin Lionel"/>
        </authorList>
    </citation>
    <scope>NUCLEOTIDE SEQUENCE [LARGE SCALE GENOMIC DNA]</scope>
</reference>
<sequence length="65" mass="7378">MVTYAFVPIKLGGKPESGGKIDPQFPLRWTADCNNTWLHLSPFLHPTLKYVAPSHFSARRKLVKL</sequence>
<dbReference type="Proteomes" id="UP000046373">
    <property type="component" value="Unassembled WGS sequence"/>
</dbReference>
<evidence type="ECO:0000313" key="2">
    <source>
        <dbReference type="Proteomes" id="UP000046373"/>
    </source>
</evidence>
<organism evidence="1 2">
    <name type="scientific">Mesorhizobium plurifarium</name>
    <dbReference type="NCBI Taxonomy" id="69974"/>
    <lineage>
        <taxon>Bacteria</taxon>
        <taxon>Pseudomonadati</taxon>
        <taxon>Pseudomonadota</taxon>
        <taxon>Alphaproteobacteria</taxon>
        <taxon>Hyphomicrobiales</taxon>
        <taxon>Phyllobacteriaceae</taxon>
        <taxon>Mesorhizobium</taxon>
    </lineage>
</organism>
<dbReference type="AlphaFoldDB" id="A0A090F953"/>